<keyword evidence="3 9" id="KW-0813">Transport</keyword>
<dbReference type="PANTHER" id="PTHR30386">
    <property type="entry name" value="MEMBRANE FUSION SUBUNIT OF EMRAB-TOLC MULTIDRUG EFFLUX PUMP"/>
    <property type="match status" value="1"/>
</dbReference>
<evidence type="ECO:0000256" key="10">
    <source>
        <dbReference type="SAM" id="Coils"/>
    </source>
</evidence>
<keyword evidence="6" id="KW-0812">Transmembrane</keyword>
<evidence type="ECO:0000259" key="11">
    <source>
        <dbReference type="Pfam" id="PF25994"/>
    </source>
</evidence>
<evidence type="ECO:0000313" key="14">
    <source>
        <dbReference type="EMBL" id="GLS63620.1"/>
    </source>
</evidence>
<keyword evidence="4 9" id="KW-1003">Cell membrane</keyword>
<feature type="domain" description="AprE-like long alpha-helical hairpin" evidence="11">
    <location>
        <begin position="107"/>
        <end position="297"/>
    </location>
</feature>
<keyword evidence="16" id="KW-1185">Reference proteome</keyword>
<evidence type="ECO:0000256" key="2">
    <source>
        <dbReference type="ARBA" id="ARBA00009477"/>
    </source>
</evidence>
<feature type="domain" description="AprE-like beta-barrel" evidence="12">
    <location>
        <begin position="340"/>
        <end position="427"/>
    </location>
</feature>
<dbReference type="Gene3D" id="2.40.30.170">
    <property type="match status" value="1"/>
</dbReference>
<evidence type="ECO:0000256" key="1">
    <source>
        <dbReference type="ARBA" id="ARBA00004377"/>
    </source>
</evidence>
<dbReference type="PRINTS" id="PR01490">
    <property type="entry name" value="RTXTOXIND"/>
</dbReference>
<evidence type="ECO:0000256" key="9">
    <source>
        <dbReference type="RuleBase" id="RU365093"/>
    </source>
</evidence>
<feature type="coiled-coil region" evidence="10">
    <location>
        <begin position="168"/>
        <end position="202"/>
    </location>
</feature>
<dbReference type="InterPro" id="IPR010129">
    <property type="entry name" value="T1SS_HlyD"/>
</dbReference>
<evidence type="ECO:0000256" key="3">
    <source>
        <dbReference type="ARBA" id="ARBA00022448"/>
    </source>
</evidence>
<protein>
    <recommendedName>
        <fullName evidence="9">Membrane fusion protein (MFP) family protein</fullName>
    </recommendedName>
</protein>
<name>A0A512J4B2_9HYPH</name>
<dbReference type="Proteomes" id="UP001156856">
    <property type="component" value="Unassembled WGS sequence"/>
</dbReference>
<reference evidence="16" key="2">
    <citation type="journal article" date="2019" name="Int. J. Syst. Evol. Microbiol.">
        <title>The Global Catalogue of Microorganisms (GCM) 10K type strain sequencing project: providing services to taxonomists for standard genome sequencing and annotation.</title>
        <authorList>
            <consortium name="The Broad Institute Genomics Platform"/>
            <consortium name="The Broad Institute Genome Sequencing Center for Infectious Disease"/>
            <person name="Wu L."/>
            <person name="Ma J."/>
        </authorList>
    </citation>
    <scope>NUCLEOTIDE SEQUENCE [LARGE SCALE GENOMIC DNA]</scope>
    <source>
        <strain evidence="16">NBRC 107715</strain>
    </source>
</reference>
<proteinExistence type="inferred from homology"/>
<comment type="caution">
    <text evidence="13">The sequence shown here is derived from an EMBL/GenBank/DDBJ whole genome shotgun (WGS) entry which is preliminary data.</text>
</comment>
<evidence type="ECO:0000313" key="15">
    <source>
        <dbReference type="Proteomes" id="UP000321960"/>
    </source>
</evidence>
<keyword evidence="8" id="KW-0472">Membrane</keyword>
<comment type="similarity">
    <text evidence="2 9">Belongs to the membrane fusion protein (MFP) (TC 8.A.1) family.</text>
</comment>
<evidence type="ECO:0000313" key="13">
    <source>
        <dbReference type="EMBL" id="GEP04794.1"/>
    </source>
</evidence>
<dbReference type="AlphaFoldDB" id="A0A512J4B2"/>
<keyword evidence="10" id="KW-0175">Coiled coil</keyword>
<dbReference type="InterPro" id="IPR058781">
    <property type="entry name" value="HH_AprE-like"/>
</dbReference>
<keyword evidence="5 9" id="KW-0997">Cell inner membrane</keyword>
<dbReference type="InterPro" id="IPR050739">
    <property type="entry name" value="MFP"/>
</dbReference>
<evidence type="ECO:0000256" key="7">
    <source>
        <dbReference type="ARBA" id="ARBA00022989"/>
    </source>
</evidence>
<dbReference type="Proteomes" id="UP000321960">
    <property type="component" value="Unassembled WGS sequence"/>
</dbReference>
<sequence>MRGHIMAIGQSFGMGEARKSPGSAQGSIRKHLMIGLGACALLVASASFAAVSTLSGAVIASGRIVVETDVKKVQHPTGGVVGQLLVREGARVSAGQVLIRLDETQTRAELDMVRKALDELSARQAREEAERDGAASITFPDDLLARATSDPTVRHLVEGETRLFKARVAAREGQKAQLRERVAQLHEEIGGLEKQVAAKTREIALINDELKGVRDLYSQNLVQFAKLNALERTSAGLLGERGRLVAVIAQTKGKVTETELQILQVDGDMRTEVGKDLAEIRSRWSELVEKRVAAEDRLKRVELRAPQDGFVQELKVHTIGGLVTPNEPAMLIVPSADQRVVEVQVQPQDIAYVKAGQLVSLRFPSLNQSRTPEISGSVMRIAADVSQDQKTGAPYYTVRIRPTEGQEALLGKSVLLPGLPVEAHMNIGDRTVISYLVKPLAEQIERRMGLITDNPVDHIPTLDRQATN</sequence>
<comment type="subcellular location">
    <subcellularLocation>
        <location evidence="1 9">Cell inner membrane</location>
        <topology evidence="1 9">Single-pass membrane protein</topology>
    </subcellularLocation>
</comment>
<dbReference type="PANTHER" id="PTHR30386:SF17">
    <property type="entry name" value="ALKALINE PROTEASE SECRETION PROTEIN APRE"/>
    <property type="match status" value="1"/>
</dbReference>
<reference evidence="13 15" key="3">
    <citation type="submission" date="2019-07" db="EMBL/GenBank/DDBJ databases">
        <title>Whole genome shotgun sequence of Methylobacterium oxalidis NBRC 107715.</title>
        <authorList>
            <person name="Hosoyama A."/>
            <person name="Uohara A."/>
            <person name="Ohji S."/>
            <person name="Ichikawa N."/>
        </authorList>
    </citation>
    <scope>NUCLEOTIDE SEQUENCE [LARGE SCALE GENOMIC DNA]</scope>
    <source>
        <strain evidence="13 15">NBRC 107715</strain>
    </source>
</reference>
<dbReference type="NCBIfam" id="TIGR01843">
    <property type="entry name" value="type_I_hlyD"/>
    <property type="match status" value="1"/>
</dbReference>
<evidence type="ECO:0000313" key="16">
    <source>
        <dbReference type="Proteomes" id="UP001156856"/>
    </source>
</evidence>
<dbReference type="GO" id="GO:0005886">
    <property type="term" value="C:plasma membrane"/>
    <property type="evidence" value="ECO:0007669"/>
    <property type="project" value="UniProtKB-SubCell"/>
</dbReference>
<accession>A0A512J4B2</accession>
<evidence type="ECO:0000259" key="12">
    <source>
        <dbReference type="Pfam" id="PF26002"/>
    </source>
</evidence>
<keyword evidence="7" id="KW-1133">Transmembrane helix</keyword>
<evidence type="ECO:0000256" key="4">
    <source>
        <dbReference type="ARBA" id="ARBA00022475"/>
    </source>
</evidence>
<organism evidence="13 15">
    <name type="scientific">Methylobacterium oxalidis</name>
    <dbReference type="NCBI Taxonomy" id="944322"/>
    <lineage>
        <taxon>Bacteria</taxon>
        <taxon>Pseudomonadati</taxon>
        <taxon>Pseudomonadota</taxon>
        <taxon>Alphaproteobacteria</taxon>
        <taxon>Hyphomicrobiales</taxon>
        <taxon>Methylobacteriaceae</taxon>
        <taxon>Methylobacterium</taxon>
    </lineage>
</organism>
<dbReference type="Pfam" id="PF26002">
    <property type="entry name" value="Beta-barrel_AprE"/>
    <property type="match status" value="1"/>
</dbReference>
<dbReference type="Gene3D" id="2.40.50.100">
    <property type="match status" value="1"/>
</dbReference>
<dbReference type="EMBL" id="BSPK01000025">
    <property type="protein sequence ID" value="GLS63620.1"/>
    <property type="molecule type" value="Genomic_DNA"/>
</dbReference>
<dbReference type="InterPro" id="IPR058982">
    <property type="entry name" value="Beta-barrel_AprE"/>
</dbReference>
<reference evidence="14" key="1">
    <citation type="journal article" date="2014" name="Int. J. Syst. Evol. Microbiol.">
        <title>Complete genome of a new Firmicutes species belonging to the dominant human colonic microbiota ('Ruminococcus bicirculans') reveals two chromosomes and a selective capacity to utilize plant glucans.</title>
        <authorList>
            <consortium name="NISC Comparative Sequencing Program"/>
            <person name="Wegmann U."/>
            <person name="Louis P."/>
            <person name="Goesmann A."/>
            <person name="Henrissat B."/>
            <person name="Duncan S.H."/>
            <person name="Flint H.J."/>
        </authorList>
    </citation>
    <scope>NUCLEOTIDE SEQUENCE</scope>
    <source>
        <strain evidence="14">NBRC 107715</strain>
    </source>
</reference>
<reference evidence="14" key="4">
    <citation type="submission" date="2023-01" db="EMBL/GenBank/DDBJ databases">
        <title>Draft genome sequence of Methylobacterium oxalidis strain NBRC 107715.</title>
        <authorList>
            <person name="Sun Q."/>
            <person name="Mori K."/>
        </authorList>
    </citation>
    <scope>NUCLEOTIDE SEQUENCE</scope>
    <source>
        <strain evidence="14">NBRC 107715</strain>
    </source>
</reference>
<gene>
    <name evidence="14" type="ORF">GCM10007888_20010</name>
    <name evidence="13" type="ORF">MOX02_28320</name>
</gene>
<dbReference type="EMBL" id="BJZU01000052">
    <property type="protein sequence ID" value="GEP04794.1"/>
    <property type="molecule type" value="Genomic_DNA"/>
</dbReference>
<dbReference type="GO" id="GO:0015031">
    <property type="term" value="P:protein transport"/>
    <property type="evidence" value="ECO:0007669"/>
    <property type="project" value="InterPro"/>
</dbReference>
<evidence type="ECO:0000256" key="5">
    <source>
        <dbReference type="ARBA" id="ARBA00022519"/>
    </source>
</evidence>
<evidence type="ECO:0000256" key="6">
    <source>
        <dbReference type="ARBA" id="ARBA00022692"/>
    </source>
</evidence>
<dbReference type="Pfam" id="PF25994">
    <property type="entry name" value="HH_AprE"/>
    <property type="match status" value="1"/>
</dbReference>
<evidence type="ECO:0000256" key="8">
    <source>
        <dbReference type="ARBA" id="ARBA00023136"/>
    </source>
</evidence>